<dbReference type="OrthoDB" id="1407586at2"/>
<reference evidence="3" key="1">
    <citation type="submission" date="2016-06" db="EMBL/GenBank/DDBJ databases">
        <title>Complete Genome Sequence of Pandoraea faecigallinarum DSM-23572.</title>
        <authorList>
            <person name="Yong D."/>
            <person name="Ee R."/>
            <person name="Lim Y.-L."/>
            <person name="Yin W.-F."/>
            <person name="Chan K.-G."/>
        </authorList>
    </citation>
    <scope>NUCLEOTIDE SEQUENCE</scope>
    <source>
        <strain evidence="3">DSM 23572</strain>
    </source>
</reference>
<name>A0A0H3WXI7_9BURK</name>
<accession>A0A0H3WXI7</accession>
<evidence type="ECO:0000259" key="2">
    <source>
        <dbReference type="Pfam" id="PF04909"/>
    </source>
</evidence>
<dbReference type="PANTHER" id="PTHR21240">
    <property type="entry name" value="2-AMINO-3-CARBOXYLMUCONATE-6-SEMIALDEHYDE DECARBOXYLASE"/>
    <property type="match status" value="1"/>
</dbReference>
<dbReference type="InterPro" id="IPR006680">
    <property type="entry name" value="Amidohydro-rel"/>
</dbReference>
<dbReference type="Gene3D" id="3.20.20.140">
    <property type="entry name" value="Metal-dependent hydrolases"/>
    <property type="match status" value="1"/>
</dbReference>
<evidence type="ECO:0000313" key="3">
    <source>
        <dbReference type="EMBL" id="AKM31358.1"/>
    </source>
</evidence>
<dbReference type="PATRIC" id="fig|656179.3.peg.3494"/>
<keyword evidence="1" id="KW-0456">Lyase</keyword>
<protein>
    <submittedName>
        <fullName evidence="3">4-hydroxyphenyl-beta-ketoacyl-CoA hydrolase</fullName>
    </submittedName>
</protein>
<dbReference type="GO" id="GO:0016831">
    <property type="term" value="F:carboxy-lyase activity"/>
    <property type="evidence" value="ECO:0007669"/>
    <property type="project" value="InterPro"/>
</dbReference>
<organism evidence="3 4">
    <name type="scientific">Pandoraea faecigallinarum</name>
    <dbReference type="NCBI Taxonomy" id="656179"/>
    <lineage>
        <taxon>Bacteria</taxon>
        <taxon>Pseudomonadati</taxon>
        <taxon>Pseudomonadota</taxon>
        <taxon>Betaproteobacteria</taxon>
        <taxon>Burkholderiales</taxon>
        <taxon>Burkholderiaceae</taxon>
        <taxon>Pandoraea</taxon>
    </lineage>
</organism>
<feature type="domain" description="Amidohydrolase-related" evidence="2">
    <location>
        <begin position="9"/>
        <end position="290"/>
    </location>
</feature>
<dbReference type="EMBL" id="CP011807">
    <property type="protein sequence ID" value="AKM31358.1"/>
    <property type="molecule type" value="Genomic_DNA"/>
</dbReference>
<dbReference type="PANTHER" id="PTHR21240:SF19">
    <property type="entry name" value="CATALYTIC_ HYDROLASE"/>
    <property type="match status" value="1"/>
</dbReference>
<gene>
    <name evidence="3" type="ORF">AB870_16405</name>
</gene>
<keyword evidence="4" id="KW-1185">Reference proteome</keyword>
<dbReference type="RefSeq" id="WP_047907155.1">
    <property type="nucleotide sequence ID" value="NZ_CP011807.3"/>
</dbReference>
<dbReference type="CDD" id="cd01292">
    <property type="entry name" value="metallo-dependent_hydrolases"/>
    <property type="match status" value="1"/>
</dbReference>
<dbReference type="STRING" id="656179.AB870_16405"/>
<evidence type="ECO:0000313" key="4">
    <source>
        <dbReference type="Proteomes" id="UP000035651"/>
    </source>
</evidence>
<dbReference type="InterPro" id="IPR032466">
    <property type="entry name" value="Metal_Hydrolase"/>
</dbReference>
<dbReference type="SUPFAM" id="SSF51556">
    <property type="entry name" value="Metallo-dependent hydrolases"/>
    <property type="match status" value="1"/>
</dbReference>
<dbReference type="GO" id="GO:0016787">
    <property type="term" value="F:hydrolase activity"/>
    <property type="evidence" value="ECO:0007669"/>
    <property type="project" value="UniProtKB-KW"/>
</dbReference>
<dbReference type="Proteomes" id="UP000035651">
    <property type="component" value="Chromosome"/>
</dbReference>
<dbReference type="KEGG" id="pfg:AB870_16405"/>
<evidence type="ECO:0000256" key="1">
    <source>
        <dbReference type="ARBA" id="ARBA00023239"/>
    </source>
</evidence>
<proteinExistence type="predicted"/>
<keyword evidence="3" id="KW-0378">Hydrolase</keyword>
<sequence>MNLDKLVAIDTHVHAEVSCCQPPDLFGKAFDDAADKYFGTVLKQNRRPTIPETIAHYRERNIGFVMFTVDCEANIGRRRIPNEEIAGFAQENADIMIAFASIDPHKGRMGVREARRLVEAFGVRGFKFHPTMQGFFANDRMAYPMYELIAEFGLTAVFHSGHSGIGSGMPGGGGLRLKYSEPIHLDDVATDFPGMNIVIAHPSWPWQSQALSIALHKPNVYIDLSGWSPKYFAPELIQYANSLLREKMLFGSDFPLIAPDRWLKDFETAGFRDEVKPLLLRDNAVRMLGLAPAAADVAASAPIAPASPIVAA</sequence>
<dbReference type="InterPro" id="IPR032465">
    <property type="entry name" value="ACMSD"/>
</dbReference>
<dbReference type="Pfam" id="PF04909">
    <property type="entry name" value="Amidohydro_2"/>
    <property type="match status" value="1"/>
</dbReference>
<dbReference type="AlphaFoldDB" id="A0A0H3WXI7"/>